<feature type="transmembrane region" description="Helical" evidence="6">
    <location>
        <begin position="607"/>
        <end position="627"/>
    </location>
</feature>
<dbReference type="Proteomes" id="UP001060336">
    <property type="component" value="Chromosome"/>
</dbReference>
<feature type="domain" description="SSD" evidence="7">
    <location>
        <begin position="633"/>
        <end position="760"/>
    </location>
</feature>
<evidence type="ECO:0000256" key="5">
    <source>
        <dbReference type="ARBA" id="ARBA00023136"/>
    </source>
</evidence>
<keyword evidence="5 6" id="KW-0472">Membrane</keyword>
<dbReference type="KEGG" id="naci:NUH88_17255"/>
<accession>A0A9J7ANC0</accession>
<dbReference type="PANTHER" id="PTHR33406">
    <property type="entry name" value="MEMBRANE PROTEIN MJ1562-RELATED"/>
    <property type="match status" value="1"/>
</dbReference>
<dbReference type="Pfam" id="PF03176">
    <property type="entry name" value="MMPL"/>
    <property type="match status" value="2"/>
</dbReference>
<dbReference type="EMBL" id="CP102480">
    <property type="protein sequence ID" value="UUX49139.1"/>
    <property type="molecule type" value="Genomic_DNA"/>
</dbReference>
<dbReference type="InterPro" id="IPR050545">
    <property type="entry name" value="Mycobact_MmpL"/>
</dbReference>
<keyword evidence="4 6" id="KW-1133">Transmembrane helix</keyword>
<dbReference type="GO" id="GO:0005886">
    <property type="term" value="C:plasma membrane"/>
    <property type="evidence" value="ECO:0007669"/>
    <property type="project" value="UniProtKB-SubCell"/>
</dbReference>
<keyword evidence="2" id="KW-1003">Cell membrane</keyword>
<keyword evidence="3 6" id="KW-0812">Transmembrane</keyword>
<feature type="domain" description="SSD" evidence="7">
    <location>
        <begin position="251"/>
        <end position="376"/>
    </location>
</feature>
<dbReference type="Gene3D" id="1.20.1640.10">
    <property type="entry name" value="Multidrug efflux transporter AcrB transmembrane domain"/>
    <property type="match status" value="2"/>
</dbReference>
<name>A0A9J7ANC0_9PROT</name>
<proteinExistence type="predicted"/>
<dbReference type="PANTHER" id="PTHR33406:SF13">
    <property type="entry name" value="MEMBRANE PROTEIN YDFJ"/>
    <property type="match status" value="1"/>
</dbReference>
<evidence type="ECO:0000256" key="4">
    <source>
        <dbReference type="ARBA" id="ARBA00022989"/>
    </source>
</evidence>
<evidence type="ECO:0000313" key="8">
    <source>
        <dbReference type="EMBL" id="UUX49139.1"/>
    </source>
</evidence>
<dbReference type="InterPro" id="IPR000731">
    <property type="entry name" value="SSD"/>
</dbReference>
<feature type="transmembrane region" description="Helical" evidence="6">
    <location>
        <begin position="736"/>
        <end position="761"/>
    </location>
</feature>
<organism evidence="8 9">
    <name type="scientific">Nisaea acidiphila</name>
    <dbReference type="NCBI Taxonomy" id="1862145"/>
    <lineage>
        <taxon>Bacteria</taxon>
        <taxon>Pseudomonadati</taxon>
        <taxon>Pseudomonadota</taxon>
        <taxon>Alphaproteobacteria</taxon>
        <taxon>Rhodospirillales</taxon>
        <taxon>Thalassobaculaceae</taxon>
        <taxon>Nisaea</taxon>
    </lineage>
</organism>
<dbReference type="PROSITE" id="PS50156">
    <property type="entry name" value="SSD"/>
    <property type="match status" value="2"/>
</dbReference>
<keyword evidence="9" id="KW-1185">Reference proteome</keyword>
<evidence type="ECO:0000256" key="6">
    <source>
        <dbReference type="SAM" id="Phobius"/>
    </source>
</evidence>
<evidence type="ECO:0000256" key="3">
    <source>
        <dbReference type="ARBA" id="ARBA00022692"/>
    </source>
</evidence>
<sequence>MRKSNWVTDYAQWLIRWRWAVIAASILIAFAAAAGGQFLTFSTDYRVFFSKENPQLQAFESLQRIYLKEDNISLVLQPDEGEVFQPEVLSAIRTLTEQAWKTPYATRVDSLTNFQNSTAEQDDLIVDDLVPGDSPLDGADINRIRAAALAEPLLIDRIISPDARTTMVNITITLPQKKLTETPEAMAYVDEVVGAFRAAHPDITLAVTGSVALNNSFSVSAQQDMQTLIPIMYGVLLLVMAILLRSVSGTIATLAVIAFSAMSAMGLAGWVGIQLTPPSVTAPTIILTLAIADSVHILISMFHGMRRGLEKRTALVESLRINFQPVFLTSLTTVIGFASLNFSDAPPFRDLGNITAMGVVAAWFFSIAFLPALMAVLPVRVKVRAEEGGAAMERLAEFVIARRGQVMFGTLALVALFAVFIPRIELNDQFVKYFDESIPFRNDTDWAMEHLSGIYQAQWSVPAAGSGGVSDPDYLERLQAFTEFLRARDEVVHVQTLTDIFKRLNKNMHGDNPDWYSLPEERDLAAQYLLLFEMSLPFGLDLNNQVNVDKSAVRVIATLENITTNELRALDEESSAWLSENFPSAAETRASGPFVMFAYIAERNIEGMLTGTFLAFVLISLTLTIALRSVKLGAISLAPNLLPAAMAFGLWGLTVGEVGMASSVVTATSLGIIVDATVHFLSKYRRARVEKGNDAEDAVRYAFSTVGTALWVTTAILVAGFAVLSLSTFKINGSMGLLTAITLVMAIVIDFLLLPALLLLLDGRRNKREAGKAPLAQAAE</sequence>
<evidence type="ECO:0000256" key="1">
    <source>
        <dbReference type="ARBA" id="ARBA00004651"/>
    </source>
</evidence>
<feature type="transmembrane region" description="Helical" evidence="6">
    <location>
        <begin position="660"/>
        <end position="681"/>
    </location>
</feature>
<feature type="transmembrane region" description="Helical" evidence="6">
    <location>
        <begin position="634"/>
        <end position="654"/>
    </location>
</feature>
<evidence type="ECO:0000259" key="7">
    <source>
        <dbReference type="PROSITE" id="PS50156"/>
    </source>
</evidence>
<feature type="transmembrane region" description="Helical" evidence="6">
    <location>
        <begin position="354"/>
        <end position="379"/>
    </location>
</feature>
<feature type="transmembrane region" description="Helical" evidence="6">
    <location>
        <begin position="323"/>
        <end position="342"/>
    </location>
</feature>
<evidence type="ECO:0000256" key="2">
    <source>
        <dbReference type="ARBA" id="ARBA00022475"/>
    </source>
</evidence>
<dbReference type="InterPro" id="IPR004869">
    <property type="entry name" value="MMPL_dom"/>
</dbReference>
<feature type="transmembrane region" description="Helical" evidence="6">
    <location>
        <begin position="400"/>
        <end position="421"/>
    </location>
</feature>
<dbReference type="SUPFAM" id="SSF82866">
    <property type="entry name" value="Multidrug efflux transporter AcrB transmembrane domain"/>
    <property type="match status" value="2"/>
</dbReference>
<feature type="transmembrane region" description="Helical" evidence="6">
    <location>
        <begin position="285"/>
        <end position="302"/>
    </location>
</feature>
<reference evidence="8" key="1">
    <citation type="submission" date="2022-08" db="EMBL/GenBank/DDBJ databases">
        <title>Nisaea acidiphila sp. nov., isolated from a marine algal debris and emended description of the genus Nisaea Urios et al. 2008.</title>
        <authorList>
            <person name="Kwon K."/>
        </authorList>
    </citation>
    <scope>NUCLEOTIDE SEQUENCE</scope>
    <source>
        <strain evidence="8">MEBiC11861</strain>
    </source>
</reference>
<dbReference type="AlphaFoldDB" id="A0A9J7ANC0"/>
<gene>
    <name evidence="8" type="ORF">NUH88_17255</name>
</gene>
<dbReference type="RefSeq" id="WP_257767640.1">
    <property type="nucleotide sequence ID" value="NZ_CP102480.1"/>
</dbReference>
<feature type="transmembrane region" description="Helical" evidence="6">
    <location>
        <begin position="701"/>
        <end position="724"/>
    </location>
</feature>
<feature type="transmembrane region" description="Helical" evidence="6">
    <location>
        <begin position="251"/>
        <end position="273"/>
    </location>
</feature>
<evidence type="ECO:0000313" key="9">
    <source>
        <dbReference type="Proteomes" id="UP001060336"/>
    </source>
</evidence>
<protein>
    <submittedName>
        <fullName evidence="8">MMPL family transporter</fullName>
    </submittedName>
</protein>
<feature type="transmembrane region" description="Helical" evidence="6">
    <location>
        <begin position="225"/>
        <end position="244"/>
    </location>
</feature>
<comment type="subcellular location">
    <subcellularLocation>
        <location evidence="1">Cell membrane</location>
        <topology evidence="1">Multi-pass membrane protein</topology>
    </subcellularLocation>
</comment>